<keyword evidence="2" id="KW-0378">Hydrolase</keyword>
<evidence type="ECO:0000313" key="7">
    <source>
        <dbReference type="Proteomes" id="UP000823910"/>
    </source>
</evidence>
<feature type="signal peptide" evidence="4">
    <location>
        <begin position="1"/>
        <end position="25"/>
    </location>
</feature>
<dbReference type="PANTHER" id="PTHR10587:SF133">
    <property type="entry name" value="CHITIN DEACETYLASE 1-RELATED"/>
    <property type="match status" value="1"/>
</dbReference>
<keyword evidence="4" id="KW-0732">Signal</keyword>
<dbReference type="PROSITE" id="PS51677">
    <property type="entry name" value="NODB"/>
    <property type="match status" value="1"/>
</dbReference>
<sequence>MKTMGMARRAAALLAAAGIIFSAQGFSSYAGVTGVGAAQPEQGGPGVSSGTAEETISEIGPGTADPQETKAADAQEAGQAEAGDQAAQPAEAGPLLAANYSGFIVQRGWSGITQDNGLCGGGPGTWLTAFKANLVNIPAGQIGICYQVNLSGSGWLEWAYDGAETGGAGGVQPLEAIRMELTGELASGYDLYYKVFQNGAWTPWAVNGGTAGTEGMGLWMEAVRVSITARGAGEPAEIQEAVPATGMTAAVDPARPMIALTFDDGPRTAVTSRILDSLQANGGRATFFMLGLNVNANADVIRRMAAQGCEVANHTHDHKYISKIGADAIVSQVGTTNQKIAAVCGVSPVIMRPPGGFIDSTSLSVLGSMGMPAVMWSIDTEDWKNRNPQKIIDSVLGKVRDGDIILMHDIYTTTADAAEVLIPALTAQGYQLVTVSELAACRGGMVPGNKYSRFR</sequence>
<proteinExistence type="predicted"/>
<dbReference type="Pfam" id="PF07538">
    <property type="entry name" value="ChW"/>
    <property type="match status" value="2"/>
</dbReference>
<dbReference type="InterPro" id="IPR050248">
    <property type="entry name" value="Polysacc_deacetylase_ArnD"/>
</dbReference>
<comment type="caution">
    <text evidence="6">The sequence shown here is derived from an EMBL/GenBank/DDBJ whole genome shotgun (WGS) entry which is preliminary data.</text>
</comment>
<dbReference type="CDD" id="cd10954">
    <property type="entry name" value="CE4_CtAXE_like"/>
    <property type="match status" value="1"/>
</dbReference>
<dbReference type="SMART" id="SM00728">
    <property type="entry name" value="ChW"/>
    <property type="match status" value="2"/>
</dbReference>
<gene>
    <name evidence="6" type="ORF">H9704_13875</name>
</gene>
<dbReference type="SUPFAM" id="SSF88713">
    <property type="entry name" value="Glycoside hydrolase/deacetylase"/>
    <property type="match status" value="1"/>
</dbReference>
<keyword evidence="1" id="KW-0479">Metal-binding</keyword>
<dbReference type="Proteomes" id="UP000823910">
    <property type="component" value="Unassembled WGS sequence"/>
</dbReference>
<evidence type="ECO:0000313" key="6">
    <source>
        <dbReference type="EMBL" id="HJC07208.1"/>
    </source>
</evidence>
<dbReference type="PANTHER" id="PTHR10587">
    <property type="entry name" value="GLYCOSYL TRANSFERASE-RELATED"/>
    <property type="match status" value="1"/>
</dbReference>
<evidence type="ECO:0000256" key="3">
    <source>
        <dbReference type="SAM" id="MobiDB-lite"/>
    </source>
</evidence>
<dbReference type="GO" id="GO:0016810">
    <property type="term" value="F:hydrolase activity, acting on carbon-nitrogen (but not peptide) bonds"/>
    <property type="evidence" value="ECO:0007669"/>
    <property type="project" value="InterPro"/>
</dbReference>
<feature type="region of interest" description="Disordered" evidence="3">
    <location>
        <begin position="39"/>
        <end position="88"/>
    </location>
</feature>
<evidence type="ECO:0000256" key="1">
    <source>
        <dbReference type="ARBA" id="ARBA00022723"/>
    </source>
</evidence>
<evidence type="ECO:0000259" key="5">
    <source>
        <dbReference type="PROSITE" id="PS51677"/>
    </source>
</evidence>
<dbReference type="InterPro" id="IPR002509">
    <property type="entry name" value="NODB_dom"/>
</dbReference>
<dbReference type="Pfam" id="PF01522">
    <property type="entry name" value="Polysacc_deac_1"/>
    <property type="match status" value="1"/>
</dbReference>
<dbReference type="GO" id="GO:0016020">
    <property type="term" value="C:membrane"/>
    <property type="evidence" value="ECO:0007669"/>
    <property type="project" value="TreeGrafter"/>
</dbReference>
<feature type="chain" id="PRO_5038498112" evidence="4">
    <location>
        <begin position="26"/>
        <end position="455"/>
    </location>
</feature>
<organism evidence="6 7">
    <name type="scientific">Candidatus Enterocloster excrementipullorum</name>
    <dbReference type="NCBI Taxonomy" id="2838559"/>
    <lineage>
        <taxon>Bacteria</taxon>
        <taxon>Bacillati</taxon>
        <taxon>Bacillota</taxon>
        <taxon>Clostridia</taxon>
        <taxon>Lachnospirales</taxon>
        <taxon>Lachnospiraceae</taxon>
        <taxon>Enterocloster</taxon>
    </lineage>
</organism>
<accession>A0A9D2SJE7</accession>
<dbReference type="AlphaFoldDB" id="A0A9D2SJE7"/>
<dbReference type="InterPro" id="IPR006637">
    <property type="entry name" value="ChW"/>
</dbReference>
<reference evidence="6" key="2">
    <citation type="submission" date="2021-04" db="EMBL/GenBank/DDBJ databases">
        <authorList>
            <person name="Gilroy R."/>
        </authorList>
    </citation>
    <scope>NUCLEOTIDE SEQUENCE</scope>
    <source>
        <strain evidence="6">CHK180-15479</strain>
    </source>
</reference>
<dbReference type="InterPro" id="IPR011330">
    <property type="entry name" value="Glyco_hydro/deAcase_b/a-brl"/>
</dbReference>
<evidence type="ECO:0000256" key="2">
    <source>
        <dbReference type="ARBA" id="ARBA00022801"/>
    </source>
</evidence>
<reference evidence="6" key="1">
    <citation type="journal article" date="2021" name="PeerJ">
        <title>Extensive microbial diversity within the chicken gut microbiome revealed by metagenomics and culture.</title>
        <authorList>
            <person name="Gilroy R."/>
            <person name="Ravi A."/>
            <person name="Getino M."/>
            <person name="Pursley I."/>
            <person name="Horton D.L."/>
            <person name="Alikhan N.F."/>
            <person name="Baker D."/>
            <person name="Gharbi K."/>
            <person name="Hall N."/>
            <person name="Watson M."/>
            <person name="Adriaenssens E.M."/>
            <person name="Foster-Nyarko E."/>
            <person name="Jarju S."/>
            <person name="Secka A."/>
            <person name="Antonio M."/>
            <person name="Oren A."/>
            <person name="Chaudhuri R.R."/>
            <person name="La Ragione R."/>
            <person name="Hildebrand F."/>
            <person name="Pallen M.J."/>
        </authorList>
    </citation>
    <scope>NUCLEOTIDE SEQUENCE</scope>
    <source>
        <strain evidence="6">CHK180-15479</strain>
    </source>
</reference>
<feature type="compositionally biased region" description="Low complexity" evidence="3">
    <location>
        <begin position="74"/>
        <end position="88"/>
    </location>
</feature>
<evidence type="ECO:0000256" key="4">
    <source>
        <dbReference type="SAM" id="SignalP"/>
    </source>
</evidence>
<name>A0A9D2SJE7_9FIRM</name>
<dbReference type="GO" id="GO:0005975">
    <property type="term" value="P:carbohydrate metabolic process"/>
    <property type="evidence" value="ECO:0007669"/>
    <property type="project" value="InterPro"/>
</dbReference>
<feature type="domain" description="NodB homology" evidence="5">
    <location>
        <begin position="256"/>
        <end position="433"/>
    </location>
</feature>
<dbReference type="Gene3D" id="3.20.20.370">
    <property type="entry name" value="Glycoside hydrolase/deacetylase"/>
    <property type="match status" value="1"/>
</dbReference>
<dbReference type="GO" id="GO:0046872">
    <property type="term" value="F:metal ion binding"/>
    <property type="evidence" value="ECO:0007669"/>
    <property type="project" value="UniProtKB-KW"/>
</dbReference>
<protein>
    <submittedName>
        <fullName evidence="6">Polysaccharide deacetylase family protein</fullName>
    </submittedName>
</protein>
<dbReference type="EMBL" id="DWWT01000076">
    <property type="protein sequence ID" value="HJC07208.1"/>
    <property type="molecule type" value="Genomic_DNA"/>
</dbReference>